<sequence>MTKINKLVLCVTIIALITGCGQDHANDETKSKPSDSTAKKVTRASQESSSKKSSSYNSSSVTESSSSQKKTIESSTLTVSSTGALSGESQEGSASNDSATNSQTFVANADEAVNVLKTHLKEGQDSDIQFEPLDVHKKKDSRGYYYLIREESKELLEKGGSGTVGIYKVYDDYNYQLNE</sequence>
<evidence type="ECO:0008006" key="5">
    <source>
        <dbReference type="Google" id="ProtNLM"/>
    </source>
</evidence>
<proteinExistence type="predicted"/>
<feature type="compositionally biased region" description="Polar residues" evidence="1">
    <location>
        <begin position="77"/>
        <end position="101"/>
    </location>
</feature>
<name>A0A1I2VX53_9BACL</name>
<dbReference type="AlphaFoldDB" id="A0A1I2VX53"/>
<dbReference type="EMBL" id="FOOY01000030">
    <property type="protein sequence ID" value="SFG92346.1"/>
    <property type="molecule type" value="Genomic_DNA"/>
</dbReference>
<evidence type="ECO:0000313" key="4">
    <source>
        <dbReference type="Proteomes" id="UP000198752"/>
    </source>
</evidence>
<dbReference type="PROSITE" id="PS51257">
    <property type="entry name" value="PROKAR_LIPOPROTEIN"/>
    <property type="match status" value="1"/>
</dbReference>
<reference evidence="4" key="1">
    <citation type="submission" date="2016-10" db="EMBL/GenBank/DDBJ databases">
        <authorList>
            <person name="Varghese N."/>
            <person name="Submissions S."/>
        </authorList>
    </citation>
    <scope>NUCLEOTIDE SEQUENCE [LARGE SCALE GENOMIC DNA]</scope>
    <source>
        <strain evidence="4">ATCC 700379</strain>
    </source>
</reference>
<feature type="compositionally biased region" description="Low complexity" evidence="1">
    <location>
        <begin position="45"/>
        <end position="76"/>
    </location>
</feature>
<feature type="region of interest" description="Disordered" evidence="1">
    <location>
        <begin position="23"/>
        <end position="101"/>
    </location>
</feature>
<keyword evidence="2" id="KW-0732">Signal</keyword>
<accession>A0A1I2VX53</accession>
<gene>
    <name evidence="3" type="ORF">SAMN02982927_03244</name>
</gene>
<dbReference type="STRING" id="269670.SAMN02982927_03244"/>
<evidence type="ECO:0000313" key="3">
    <source>
        <dbReference type="EMBL" id="SFG92346.1"/>
    </source>
</evidence>
<dbReference type="OrthoDB" id="9812621at2"/>
<protein>
    <recommendedName>
        <fullName evidence="5">Lipoprotein</fullName>
    </recommendedName>
</protein>
<dbReference type="RefSeq" id="WP_093674607.1">
    <property type="nucleotide sequence ID" value="NZ_FOOY01000030.1"/>
</dbReference>
<dbReference type="Proteomes" id="UP000198752">
    <property type="component" value="Unassembled WGS sequence"/>
</dbReference>
<evidence type="ECO:0000256" key="1">
    <source>
        <dbReference type="SAM" id="MobiDB-lite"/>
    </source>
</evidence>
<organism evidence="3 4">
    <name type="scientific">Sporolactobacillus nakayamae</name>
    <dbReference type="NCBI Taxonomy" id="269670"/>
    <lineage>
        <taxon>Bacteria</taxon>
        <taxon>Bacillati</taxon>
        <taxon>Bacillota</taxon>
        <taxon>Bacilli</taxon>
        <taxon>Bacillales</taxon>
        <taxon>Sporolactobacillaceae</taxon>
        <taxon>Sporolactobacillus</taxon>
    </lineage>
</organism>
<evidence type="ECO:0000256" key="2">
    <source>
        <dbReference type="SAM" id="SignalP"/>
    </source>
</evidence>
<feature type="chain" id="PRO_5011549578" description="Lipoprotein" evidence="2">
    <location>
        <begin position="26"/>
        <end position="179"/>
    </location>
</feature>
<feature type="signal peptide" evidence="2">
    <location>
        <begin position="1"/>
        <end position="25"/>
    </location>
</feature>
<keyword evidence="4" id="KW-1185">Reference proteome</keyword>
<feature type="compositionally biased region" description="Basic and acidic residues" evidence="1">
    <location>
        <begin position="24"/>
        <end position="33"/>
    </location>
</feature>